<dbReference type="InterPro" id="IPR000873">
    <property type="entry name" value="AMP-dep_synth/lig_dom"/>
</dbReference>
<dbReference type="SUPFAM" id="SSF56801">
    <property type="entry name" value="Acetyl-CoA synthetase-like"/>
    <property type="match status" value="1"/>
</dbReference>
<evidence type="ECO:0000256" key="1">
    <source>
        <dbReference type="ARBA" id="ARBA00006432"/>
    </source>
</evidence>
<comment type="caution">
    <text evidence="3">The sequence shown here is derived from an EMBL/GenBank/DDBJ whole genome shotgun (WGS) entry which is preliminary data.</text>
</comment>
<dbReference type="InterPro" id="IPR042099">
    <property type="entry name" value="ANL_N_sf"/>
</dbReference>
<evidence type="ECO:0000313" key="3">
    <source>
        <dbReference type="EMBL" id="KAB7649480.1"/>
    </source>
</evidence>
<reference evidence="3 4" key="1">
    <citation type="submission" date="2019-10" db="EMBL/GenBank/DDBJ databases">
        <title>Genome diversity of Sutterella seckii.</title>
        <authorList>
            <person name="Chaplin A.V."/>
            <person name="Sokolova S.R."/>
            <person name="Mosin K.A."/>
            <person name="Ivanova E.L."/>
            <person name="Kochetkova T.O."/>
            <person name="Goltsov A.Y."/>
            <person name="Trofimov D.Y."/>
            <person name="Efimov B.A."/>
        </authorList>
    </citation>
    <scope>NUCLEOTIDE SEQUENCE [LARGE SCALE GENOMIC DNA]</scope>
    <source>
        <strain evidence="3 4">ASD3426</strain>
    </source>
</reference>
<organism evidence="3 4">
    <name type="scientific">Sutterella seckii</name>
    <dbReference type="NCBI Taxonomy" id="1944635"/>
    <lineage>
        <taxon>Bacteria</taxon>
        <taxon>Pseudomonadati</taxon>
        <taxon>Pseudomonadota</taxon>
        <taxon>Betaproteobacteria</taxon>
        <taxon>Burkholderiales</taxon>
        <taxon>Sutterellaceae</taxon>
        <taxon>Sutterella</taxon>
    </lineage>
</organism>
<gene>
    <name evidence="3" type="ORF">GBM96_11335</name>
</gene>
<dbReference type="Gene3D" id="3.40.50.12780">
    <property type="entry name" value="N-terminal domain of ligase-like"/>
    <property type="match status" value="1"/>
</dbReference>
<dbReference type="PANTHER" id="PTHR22754">
    <property type="entry name" value="DISCO-INTERACTING PROTEIN 2 DIP2 -RELATED"/>
    <property type="match status" value="1"/>
</dbReference>
<dbReference type="AlphaFoldDB" id="A0AAI9WLT8"/>
<comment type="similarity">
    <text evidence="1">Belongs to the ATP-dependent AMP-binding enzyme family.</text>
</comment>
<dbReference type="PROSITE" id="PS00455">
    <property type="entry name" value="AMP_BINDING"/>
    <property type="match status" value="1"/>
</dbReference>
<evidence type="ECO:0000259" key="2">
    <source>
        <dbReference type="Pfam" id="PF00501"/>
    </source>
</evidence>
<protein>
    <submittedName>
        <fullName evidence="3">Fatty acyl-AMP ligase</fullName>
    </submittedName>
</protein>
<feature type="domain" description="AMP-dependent synthetase/ligase" evidence="2">
    <location>
        <begin position="39"/>
        <end position="304"/>
    </location>
</feature>
<dbReference type="EMBL" id="WEHW01000083">
    <property type="protein sequence ID" value="KAB7649480.1"/>
    <property type="molecule type" value="Genomic_DNA"/>
</dbReference>
<accession>A0AAI9WLT8</accession>
<keyword evidence="4" id="KW-1185">Reference proteome</keyword>
<dbReference type="RefSeq" id="WP_152157172.1">
    <property type="nucleotide sequence ID" value="NZ_WEHW01000083.1"/>
</dbReference>
<keyword evidence="3" id="KW-0436">Ligase</keyword>
<proteinExistence type="inferred from homology"/>
<dbReference type="Pfam" id="PF00501">
    <property type="entry name" value="AMP-binding"/>
    <property type="match status" value="1"/>
</dbReference>
<dbReference type="GO" id="GO:0016874">
    <property type="term" value="F:ligase activity"/>
    <property type="evidence" value="ECO:0007669"/>
    <property type="project" value="UniProtKB-KW"/>
</dbReference>
<dbReference type="PANTHER" id="PTHR22754:SF32">
    <property type="entry name" value="DISCO-INTERACTING PROTEIN 2"/>
    <property type="match status" value="1"/>
</dbReference>
<dbReference type="Proteomes" id="UP000469462">
    <property type="component" value="Unassembled WGS sequence"/>
</dbReference>
<dbReference type="InterPro" id="IPR020845">
    <property type="entry name" value="AMP-binding_CS"/>
</dbReference>
<sequence>MGKQFDEASQFLRARTLVECLQNAAAGSGTISFVETDLSHVAWKWGELRERALKRLALMRAAGVMPGASVLLIVKSLPQWVEGFWAAVSGGFLVVPLAPPSGEEDVERIVRILGEHDSPWLLTDIDNLPSSILKCVEGRVLSARALSPEEDQSVAPAEPVNPRPEDLALLQYSSGSTSAPKGVMVTHANLIVNLHACIERFGAENFARTLSWLPLTHDFGLILLHMAPLAIGADNRLIPTGVFMKDPLLYLDEATDMHATFMATSNAILARMLADATPERAAKWDLSSIRCYPNGAEQIDMVLLTSTSRTA</sequence>
<evidence type="ECO:0000313" key="4">
    <source>
        <dbReference type="Proteomes" id="UP000469462"/>
    </source>
</evidence>
<name>A0AAI9WLT8_9BURK</name>